<dbReference type="Pfam" id="PF01527">
    <property type="entry name" value="HTH_Tnp_1"/>
    <property type="match status" value="1"/>
</dbReference>
<evidence type="ECO:0000313" key="3">
    <source>
        <dbReference type="Proteomes" id="UP000002318"/>
    </source>
</evidence>
<protein>
    <submittedName>
        <fullName evidence="2">Transposase IS3/IS911 family protein</fullName>
    </submittedName>
</protein>
<dbReference type="GO" id="GO:0006313">
    <property type="term" value="P:DNA transposition"/>
    <property type="evidence" value="ECO:0007669"/>
    <property type="project" value="InterPro"/>
</dbReference>
<evidence type="ECO:0000313" key="2">
    <source>
        <dbReference type="EMBL" id="ADK83124.1"/>
    </source>
</evidence>
<reference evidence="2 3" key="1">
    <citation type="journal article" date="2010" name="Stand. Genomic Sci.">
        <title>Complete genome sequence of Spirochaeta smaragdinae type strain (SEBR 4228).</title>
        <authorList>
            <person name="Mavromatis K."/>
            <person name="Yasawong M."/>
            <person name="Chertkov O."/>
            <person name="Lapidus A."/>
            <person name="Lucas S."/>
            <person name="Nolan M."/>
            <person name="Del Rio T.G."/>
            <person name="Tice H."/>
            <person name="Cheng J.F."/>
            <person name="Pitluck S."/>
            <person name="Liolios K."/>
            <person name="Ivanova N."/>
            <person name="Tapia R."/>
            <person name="Han C."/>
            <person name="Bruce D."/>
            <person name="Goodwin L."/>
            <person name="Pati A."/>
            <person name="Chen A."/>
            <person name="Palaniappan K."/>
            <person name="Land M."/>
            <person name="Hauser L."/>
            <person name="Chang Y.J."/>
            <person name="Jeffries C.D."/>
            <person name="Detter J.C."/>
            <person name="Rohde M."/>
            <person name="Brambilla E."/>
            <person name="Spring S."/>
            <person name="Goker M."/>
            <person name="Sikorski J."/>
            <person name="Woyke T."/>
            <person name="Bristow J."/>
            <person name="Eisen J.A."/>
            <person name="Markowitz V."/>
            <person name="Hugenholtz P."/>
            <person name="Klenk H.P."/>
            <person name="Kyrpides N.C."/>
        </authorList>
    </citation>
    <scope>NUCLEOTIDE SEQUENCE [LARGE SCALE GENOMIC DNA]</scope>
    <source>
        <strain evidence="3">DSM 11293 / JCM 15392 / SEBR 4228</strain>
    </source>
</reference>
<dbReference type="InterPro" id="IPR009057">
    <property type="entry name" value="Homeodomain-like_sf"/>
</dbReference>
<dbReference type="Proteomes" id="UP000002318">
    <property type="component" value="Chromosome"/>
</dbReference>
<dbReference type="eggNOG" id="COG2963">
    <property type="taxonomic scope" value="Bacteria"/>
</dbReference>
<gene>
    <name evidence="2" type="ordered locus">Spirs_4042</name>
</gene>
<dbReference type="OrthoDB" id="369639at2"/>
<sequence length="160" mass="18535">MRYSRAIKESVLKKVLPPEKRSIREVALEYGINDQTIRNWIEQVNNGILNLDAELGPAALGNREKFQLVLEAAGVPEEQLGGWIREKGLHSEHLQLWQQELRETVTEKDTQHKQELKDAKKKIQQLEKELNRKDKALAEMAALIALKKKLHRILEENEDD</sequence>
<dbReference type="GO" id="GO:0004803">
    <property type="term" value="F:transposase activity"/>
    <property type="evidence" value="ECO:0007669"/>
    <property type="project" value="InterPro"/>
</dbReference>
<dbReference type="GO" id="GO:0003677">
    <property type="term" value="F:DNA binding"/>
    <property type="evidence" value="ECO:0007669"/>
    <property type="project" value="InterPro"/>
</dbReference>
<dbReference type="HOGENOM" id="CLU_121441_0_1_12"/>
<dbReference type="KEGG" id="ssm:Spirs_4042"/>
<dbReference type="SUPFAM" id="SSF46689">
    <property type="entry name" value="Homeodomain-like"/>
    <property type="match status" value="1"/>
</dbReference>
<dbReference type="RefSeq" id="WP_013256580.1">
    <property type="nucleotide sequence ID" value="NC_014364.1"/>
</dbReference>
<dbReference type="STRING" id="573413.Spirs_4042"/>
<proteinExistence type="predicted"/>
<dbReference type="EMBL" id="CP002116">
    <property type="protein sequence ID" value="ADK83124.1"/>
    <property type="molecule type" value="Genomic_DNA"/>
</dbReference>
<feature type="coiled-coil region" evidence="1">
    <location>
        <begin position="109"/>
        <end position="146"/>
    </location>
</feature>
<accession>E1R9F5</accession>
<name>E1R9F5_SEDSS</name>
<evidence type="ECO:0000256" key="1">
    <source>
        <dbReference type="SAM" id="Coils"/>
    </source>
</evidence>
<keyword evidence="3" id="KW-1185">Reference proteome</keyword>
<dbReference type="AlphaFoldDB" id="E1R9F5"/>
<dbReference type="InterPro" id="IPR002514">
    <property type="entry name" value="Transposase_8"/>
</dbReference>
<organism evidence="2 3">
    <name type="scientific">Sediminispirochaeta smaragdinae (strain DSM 11293 / JCM 15392 / SEBR 4228)</name>
    <name type="common">Spirochaeta smaragdinae</name>
    <dbReference type="NCBI Taxonomy" id="573413"/>
    <lineage>
        <taxon>Bacteria</taxon>
        <taxon>Pseudomonadati</taxon>
        <taxon>Spirochaetota</taxon>
        <taxon>Spirochaetia</taxon>
        <taxon>Spirochaetales</taxon>
        <taxon>Spirochaetaceae</taxon>
        <taxon>Sediminispirochaeta</taxon>
    </lineage>
</organism>
<keyword evidence="1" id="KW-0175">Coiled coil</keyword>